<keyword evidence="5" id="KW-1185">Reference proteome</keyword>
<reference evidence="5" key="2">
    <citation type="submission" date="2015-01" db="EMBL/GenBank/DDBJ databases">
        <title>Evolutionary Origins and Diversification of the Mycorrhizal Mutualists.</title>
        <authorList>
            <consortium name="DOE Joint Genome Institute"/>
            <consortium name="Mycorrhizal Genomics Consortium"/>
            <person name="Kohler A."/>
            <person name="Kuo A."/>
            <person name="Nagy L.G."/>
            <person name="Floudas D."/>
            <person name="Copeland A."/>
            <person name="Barry K.W."/>
            <person name="Cichocki N."/>
            <person name="Veneault-Fourrey C."/>
            <person name="LaButti K."/>
            <person name="Lindquist E.A."/>
            <person name="Lipzen A."/>
            <person name="Lundell T."/>
            <person name="Morin E."/>
            <person name="Murat C."/>
            <person name="Riley R."/>
            <person name="Ohm R."/>
            <person name="Sun H."/>
            <person name="Tunlid A."/>
            <person name="Henrissat B."/>
            <person name="Grigoriev I.V."/>
            <person name="Hibbett D.S."/>
            <person name="Martin F."/>
        </authorList>
    </citation>
    <scope>NUCLEOTIDE SEQUENCE [LARGE SCALE GENOMIC DNA]</scope>
    <source>
        <strain evidence="5">h7</strain>
    </source>
</reference>
<dbReference type="Pfam" id="PF00069">
    <property type="entry name" value="Pkinase"/>
    <property type="match status" value="1"/>
</dbReference>
<dbReference type="EMBL" id="KN831831">
    <property type="protein sequence ID" value="KIM35102.1"/>
    <property type="molecule type" value="Genomic_DNA"/>
</dbReference>
<sequence length="915" mass="102838">MATPPSQPPRNLAESIGLIATGVSRTFGSVSVSNKPSKPPSSHMSAAAADKLTKGGPLGVKKLDYTNFTDQFVKSFEKTPVPTTAPLTTTTNDHIYFTQFLPRSPPRGYIDNFLEEIDRIFVSDLYFPMVAVLRCHILHAWDQAALQPAPDVLDALSSLVYHNSDLVTDDNTKADMRCAMHWRGKEVTVLRFEYKDNHYALHTYAGGRHSLAGLISTWREGEADYTHQERGPGSQAAHKILSQLWNSCVKDSTPTVSQSTYGAYFIGVAQQDGRATIFLSQNLMKDFPGIDDKARSQPDLYRHLAYTFCWNLIYAINMKLEGLQLYPPGEEYKYLNALGRNVERRGRQQKQGFPKWGSWVSSWVYRLFGLQLPLIARKIRVSHAFEAFEIVGRESSYFTVDLFLDELVPGTAWSLVRFSRSLKLVLKTYDDVKLFQSEKSAYEKLGGSDFFPTLVAEVRGENSGDPGLLITYCGESVLEEDIQDDDSIRISEALKFMHARGIHHHDIHPRNLVREEGGHICVIDFGLAVPSIQCAQTQTLCEDKRWILGESPSRTLSPNHSILLVPKTTSSRRDLHLHDVAGEGEGDRTPRQRCSPLVSRLPVDEMEQMGNEEIISILGSTVAWNRALEGEVRTLMRRLEDTRHRAAVSDRQHQIRIRELGHEVDAFMEERRNVQETLPSTSSSSFQWRVWLNPPPLFPLNRLGVFVLQDCSSGRLAVVCRPPWGDRGLPETYALCTPGGERKVYPVDVENRKVECLLVRGSFVVGSGDLETLKRVFNIPVLGFNTLKVRASRQIPLSEAKTVKVWHLWATKSYIAALPEAQSLGSSKGGGGTLEYFWVLFIPGRPRGEPEYRGQAKKGSLPIRIYGMPFFDENGPYWGDEISPFMAKGDERLSARSVNIFADGVWSTVGDWVQV</sequence>
<feature type="compositionally biased region" description="Low complexity" evidence="2">
    <location>
        <begin position="29"/>
        <end position="42"/>
    </location>
</feature>
<evidence type="ECO:0000256" key="1">
    <source>
        <dbReference type="SAM" id="Coils"/>
    </source>
</evidence>
<dbReference type="PROSITE" id="PS50011">
    <property type="entry name" value="PROTEIN_KINASE_DOM"/>
    <property type="match status" value="1"/>
</dbReference>
<dbReference type="OrthoDB" id="3501663at2759"/>
<evidence type="ECO:0000259" key="3">
    <source>
        <dbReference type="PROSITE" id="PS50011"/>
    </source>
</evidence>
<organism evidence="4 5">
    <name type="scientific">Hebeloma cylindrosporum</name>
    <dbReference type="NCBI Taxonomy" id="76867"/>
    <lineage>
        <taxon>Eukaryota</taxon>
        <taxon>Fungi</taxon>
        <taxon>Dikarya</taxon>
        <taxon>Basidiomycota</taxon>
        <taxon>Agaricomycotina</taxon>
        <taxon>Agaricomycetes</taxon>
        <taxon>Agaricomycetidae</taxon>
        <taxon>Agaricales</taxon>
        <taxon>Agaricineae</taxon>
        <taxon>Hymenogastraceae</taxon>
        <taxon>Hebeloma</taxon>
    </lineage>
</organism>
<dbReference type="GO" id="GO:0005524">
    <property type="term" value="F:ATP binding"/>
    <property type="evidence" value="ECO:0007669"/>
    <property type="project" value="InterPro"/>
</dbReference>
<dbReference type="HOGENOM" id="CLU_318073_0_0_1"/>
<name>A0A0C2Y204_HEBCY</name>
<reference evidence="4 5" key="1">
    <citation type="submission" date="2014-04" db="EMBL/GenBank/DDBJ databases">
        <authorList>
            <consortium name="DOE Joint Genome Institute"/>
            <person name="Kuo A."/>
            <person name="Gay G."/>
            <person name="Dore J."/>
            <person name="Kohler A."/>
            <person name="Nagy L.G."/>
            <person name="Floudas D."/>
            <person name="Copeland A."/>
            <person name="Barry K.W."/>
            <person name="Cichocki N."/>
            <person name="Veneault-Fourrey C."/>
            <person name="LaButti K."/>
            <person name="Lindquist E.A."/>
            <person name="Lipzen A."/>
            <person name="Lundell T."/>
            <person name="Morin E."/>
            <person name="Murat C."/>
            <person name="Sun H."/>
            <person name="Tunlid A."/>
            <person name="Henrissat B."/>
            <person name="Grigoriev I.V."/>
            <person name="Hibbett D.S."/>
            <person name="Martin F."/>
            <person name="Nordberg H.P."/>
            <person name="Cantor M.N."/>
            <person name="Hua S.X."/>
        </authorList>
    </citation>
    <scope>NUCLEOTIDE SEQUENCE [LARGE SCALE GENOMIC DNA]</scope>
    <source>
        <strain evidence="5">h7</strain>
    </source>
</reference>
<feature type="region of interest" description="Disordered" evidence="2">
    <location>
        <begin position="29"/>
        <end position="48"/>
    </location>
</feature>
<accession>A0A0C2Y204</accession>
<dbReference type="SUPFAM" id="SSF56112">
    <property type="entry name" value="Protein kinase-like (PK-like)"/>
    <property type="match status" value="1"/>
</dbReference>
<dbReference type="GO" id="GO:0004672">
    <property type="term" value="F:protein kinase activity"/>
    <property type="evidence" value="ECO:0007669"/>
    <property type="project" value="InterPro"/>
</dbReference>
<evidence type="ECO:0000313" key="4">
    <source>
        <dbReference type="EMBL" id="KIM35102.1"/>
    </source>
</evidence>
<proteinExistence type="predicted"/>
<evidence type="ECO:0000256" key="2">
    <source>
        <dbReference type="SAM" id="MobiDB-lite"/>
    </source>
</evidence>
<dbReference type="AlphaFoldDB" id="A0A0C2Y204"/>
<dbReference type="Gene3D" id="1.10.510.10">
    <property type="entry name" value="Transferase(Phosphotransferase) domain 1"/>
    <property type="match status" value="1"/>
</dbReference>
<protein>
    <recommendedName>
        <fullName evidence="3">Protein kinase domain-containing protein</fullName>
    </recommendedName>
</protein>
<gene>
    <name evidence="4" type="ORF">M413DRAFT_32772</name>
</gene>
<dbReference type="Proteomes" id="UP000053424">
    <property type="component" value="Unassembled WGS sequence"/>
</dbReference>
<keyword evidence="1" id="KW-0175">Coiled coil</keyword>
<dbReference type="InterPro" id="IPR000719">
    <property type="entry name" value="Prot_kinase_dom"/>
</dbReference>
<evidence type="ECO:0000313" key="5">
    <source>
        <dbReference type="Proteomes" id="UP000053424"/>
    </source>
</evidence>
<feature type="coiled-coil region" evidence="1">
    <location>
        <begin position="625"/>
        <end position="677"/>
    </location>
</feature>
<dbReference type="STRING" id="686832.A0A0C2Y204"/>
<feature type="domain" description="Protein kinase" evidence="3">
    <location>
        <begin position="332"/>
        <end position="668"/>
    </location>
</feature>
<dbReference type="InterPro" id="IPR011009">
    <property type="entry name" value="Kinase-like_dom_sf"/>
</dbReference>